<feature type="active site" description="Charge relay system" evidence="5">
    <location>
        <position position="509"/>
    </location>
</feature>
<feature type="active site" description="Charge relay system" evidence="5">
    <location>
        <position position="134"/>
    </location>
</feature>
<dbReference type="PROSITE" id="PS00138">
    <property type="entry name" value="SUBTILASE_SER"/>
    <property type="match status" value="1"/>
</dbReference>
<dbReference type="Pfam" id="PF18425">
    <property type="entry name" value="CspB_prodomain"/>
    <property type="match status" value="1"/>
</dbReference>
<dbReference type="SUPFAM" id="SSF52743">
    <property type="entry name" value="Subtilisin-like"/>
    <property type="match status" value="1"/>
</dbReference>
<feature type="active site" description="Charge relay system" evidence="5">
    <location>
        <position position="197"/>
    </location>
</feature>
<dbReference type="PIRSF" id="PIRSF037894">
    <property type="entry name" value="Subtilisin_rel_CspABC"/>
    <property type="match status" value="1"/>
</dbReference>
<keyword evidence="3 5" id="KW-0378">Hydrolase</keyword>
<evidence type="ECO:0000256" key="1">
    <source>
        <dbReference type="ARBA" id="ARBA00011073"/>
    </source>
</evidence>
<dbReference type="RefSeq" id="WP_262653687.1">
    <property type="nucleotide sequence ID" value="NZ_JAOQKE010000002.1"/>
</dbReference>
<reference evidence="9 10" key="1">
    <citation type="journal article" date="2021" name="ISME Commun">
        <title>Automated analysis of genomic sequences facilitates high-throughput and comprehensive description of bacteria.</title>
        <authorList>
            <person name="Hitch T.C.A."/>
        </authorList>
    </citation>
    <scope>NUCLEOTIDE SEQUENCE [LARGE SCALE GENOMIC DNA]</scope>
    <source>
        <strain evidence="9 10">Sanger_29</strain>
    </source>
</reference>
<dbReference type="InterPro" id="IPR015500">
    <property type="entry name" value="Peptidase_S8_subtilisin-rel"/>
</dbReference>
<dbReference type="InterPro" id="IPR034045">
    <property type="entry name" value="Pep_S8_CspA-like"/>
</dbReference>
<dbReference type="InterPro" id="IPR023828">
    <property type="entry name" value="Peptidase_S8_Ser-AS"/>
</dbReference>
<dbReference type="PRINTS" id="PR00723">
    <property type="entry name" value="SUBTILISIN"/>
</dbReference>
<organism evidence="9 10">
    <name type="scientific">Muricoprocola aceti</name>
    <dbReference type="NCBI Taxonomy" id="2981772"/>
    <lineage>
        <taxon>Bacteria</taxon>
        <taxon>Bacillati</taxon>
        <taxon>Bacillota</taxon>
        <taxon>Clostridia</taxon>
        <taxon>Lachnospirales</taxon>
        <taxon>Lachnospiraceae</taxon>
        <taxon>Muricoprocola</taxon>
    </lineage>
</organism>
<dbReference type="EMBL" id="JAOQKE010000002">
    <property type="protein sequence ID" value="MCU6724380.1"/>
    <property type="molecule type" value="Genomic_DNA"/>
</dbReference>
<dbReference type="PROSITE" id="PS00136">
    <property type="entry name" value="SUBTILASE_ASP"/>
    <property type="match status" value="1"/>
</dbReference>
<dbReference type="InterPro" id="IPR036852">
    <property type="entry name" value="Peptidase_S8/S53_dom_sf"/>
</dbReference>
<dbReference type="InterPro" id="IPR000209">
    <property type="entry name" value="Peptidase_S8/S53_dom"/>
</dbReference>
<dbReference type="PANTHER" id="PTHR43806">
    <property type="entry name" value="PEPTIDASE S8"/>
    <property type="match status" value="1"/>
</dbReference>
<feature type="domain" description="Csp protease B prodomain" evidence="8">
    <location>
        <begin position="6"/>
        <end position="97"/>
    </location>
</feature>
<sequence>MNNQVLDTQLNLAFDATLEELEKSLDLDVGYDSQTGQWEAIVRYAGAGKGAEDRSQSEMQGLSVTWLSGGYGIIRGTKAAIDAFSEDPFVEYIEKPKRLYFATEQGKLASCMEPLQTGFGFSLFGKGILIAVLDSGIDYTHPEFRNADGSSRILAIWDQTGNGNPPKGFTVGTEYGQEEINESLGSTPLPIRDLSGHGTAVAAIAAGNSGVAPQAQLLVVKLGNLAASTFSKTTELMMAVEYAYQKALEVQMPLVINLSFGTVYGPHNGTGLLETYLDEMMGRWKSVIVVGTGNEGNAAGHVHSTLQEGTDTVIPFSVAAGETGLNVQVWKSYTDQFDISLQAPDGTQIGPLYENLGPQRYRMSSTNLLIYYGKPSPFMISQEIYFDFIPDGDYVTAGIWRLILKPQRLAEGTVDLWLPAVGSLNPGTRFLQPIPENTLTVPSTARKVISVGAYDSRSRIYASFSGRGNPPGAYPLPALSQVKPDLVAPGVDIQTAAVGGGYISVTGTSFATPFVSGAAAMLMEWGLVDGNDPYLHGEKVRAYLQRGAQRLPGYRQWPNASVGYGEDVIIRLH</sequence>
<dbReference type="Pfam" id="PF00082">
    <property type="entry name" value="Peptidase_S8"/>
    <property type="match status" value="2"/>
</dbReference>
<dbReference type="PROSITE" id="PS51892">
    <property type="entry name" value="SUBTILASE"/>
    <property type="match status" value="1"/>
</dbReference>
<dbReference type="PANTHER" id="PTHR43806:SF11">
    <property type="entry name" value="CEREVISIN-RELATED"/>
    <property type="match status" value="1"/>
</dbReference>
<feature type="domain" description="Peptidase S8/S53" evidence="7">
    <location>
        <begin position="125"/>
        <end position="304"/>
    </location>
</feature>
<accession>A0ABT2SJB5</accession>
<protein>
    <submittedName>
        <fullName evidence="9">S8 family serine peptidase</fullName>
    </submittedName>
</protein>
<dbReference type="CDD" id="cd07478">
    <property type="entry name" value="Peptidases_S8_CspA-like"/>
    <property type="match status" value="1"/>
</dbReference>
<comment type="similarity">
    <text evidence="1 5 6">Belongs to the peptidase S8 family.</text>
</comment>
<evidence type="ECO:0000256" key="2">
    <source>
        <dbReference type="ARBA" id="ARBA00022670"/>
    </source>
</evidence>
<keyword evidence="10" id="KW-1185">Reference proteome</keyword>
<evidence type="ECO:0000313" key="9">
    <source>
        <dbReference type="EMBL" id="MCU6724380.1"/>
    </source>
</evidence>
<evidence type="ECO:0000256" key="6">
    <source>
        <dbReference type="RuleBase" id="RU003355"/>
    </source>
</evidence>
<comment type="caution">
    <text evidence="9">The sequence shown here is derived from an EMBL/GenBank/DDBJ whole genome shotgun (WGS) entry which is preliminary data.</text>
</comment>
<name>A0ABT2SJB5_9FIRM</name>
<evidence type="ECO:0000259" key="7">
    <source>
        <dbReference type="Pfam" id="PF00082"/>
    </source>
</evidence>
<dbReference type="InterPro" id="IPR050131">
    <property type="entry name" value="Peptidase_S8_subtilisin-like"/>
</dbReference>
<dbReference type="InterPro" id="IPR023827">
    <property type="entry name" value="Peptidase_S8_Asp-AS"/>
</dbReference>
<dbReference type="Gene3D" id="3.30.70.2980">
    <property type="match status" value="1"/>
</dbReference>
<keyword evidence="4 5" id="KW-0720">Serine protease</keyword>
<dbReference type="InterPro" id="IPR041365">
    <property type="entry name" value="CspB_prodomain"/>
</dbReference>
<dbReference type="InterPro" id="IPR017310">
    <property type="entry name" value="Pept_S8A_subtilisin_clostridia"/>
</dbReference>
<dbReference type="Proteomes" id="UP001652338">
    <property type="component" value="Unassembled WGS sequence"/>
</dbReference>
<evidence type="ECO:0000256" key="5">
    <source>
        <dbReference type="PROSITE-ProRule" id="PRU01240"/>
    </source>
</evidence>
<evidence type="ECO:0000259" key="8">
    <source>
        <dbReference type="Pfam" id="PF18425"/>
    </source>
</evidence>
<dbReference type="Gene3D" id="3.40.50.200">
    <property type="entry name" value="Peptidase S8/S53 domain"/>
    <property type="match status" value="1"/>
</dbReference>
<evidence type="ECO:0000313" key="10">
    <source>
        <dbReference type="Proteomes" id="UP001652338"/>
    </source>
</evidence>
<keyword evidence="2 5" id="KW-0645">Protease</keyword>
<evidence type="ECO:0000256" key="4">
    <source>
        <dbReference type="ARBA" id="ARBA00022825"/>
    </source>
</evidence>
<proteinExistence type="inferred from homology"/>
<gene>
    <name evidence="9" type="ORF">OCV47_03235</name>
</gene>
<dbReference type="Gene3D" id="2.60.120.1290">
    <property type="match status" value="1"/>
</dbReference>
<feature type="domain" description="Peptidase S8/S53" evidence="7">
    <location>
        <begin position="437"/>
        <end position="565"/>
    </location>
</feature>
<evidence type="ECO:0000256" key="3">
    <source>
        <dbReference type="ARBA" id="ARBA00022801"/>
    </source>
</evidence>